<name>A0A8J3G3H2_9PROT</name>
<keyword evidence="2" id="KW-1185">Reference proteome</keyword>
<accession>A0A8J3G3H2</accession>
<reference evidence="1" key="2">
    <citation type="submission" date="2020-09" db="EMBL/GenBank/DDBJ databases">
        <authorList>
            <person name="Sun Q."/>
            <person name="Kim S."/>
        </authorList>
    </citation>
    <scope>NUCLEOTIDE SEQUENCE</scope>
    <source>
        <strain evidence="1">KCTC 32513</strain>
    </source>
</reference>
<gene>
    <name evidence="1" type="ORF">GCM10009069_29990</name>
</gene>
<organism evidence="1 2">
    <name type="scientific">Algimonas arctica</name>
    <dbReference type="NCBI Taxonomy" id="1479486"/>
    <lineage>
        <taxon>Bacteria</taxon>
        <taxon>Pseudomonadati</taxon>
        <taxon>Pseudomonadota</taxon>
        <taxon>Alphaproteobacteria</taxon>
        <taxon>Maricaulales</taxon>
        <taxon>Robiginitomaculaceae</taxon>
        <taxon>Algimonas</taxon>
    </lineage>
</organism>
<evidence type="ECO:0000313" key="2">
    <source>
        <dbReference type="Proteomes" id="UP000634004"/>
    </source>
</evidence>
<dbReference type="EMBL" id="BMZH01000028">
    <property type="protein sequence ID" value="GHB05579.1"/>
    <property type="molecule type" value="Genomic_DNA"/>
</dbReference>
<dbReference type="AlphaFoldDB" id="A0A8J3G3H2"/>
<protein>
    <submittedName>
        <fullName evidence="1">Uncharacterized protein</fullName>
    </submittedName>
</protein>
<sequence>MNKVYASEQDFTEEGFSQFLPDDILFIVNGKESEHGIAAVTERYNKLKARKAHLEVILPFQEEVRVGNKVFTYYLNHGWMDSEKPELIVTHVAGYIELNRNKINLLNFISVDVETQT</sequence>
<proteinExistence type="predicted"/>
<reference evidence="1" key="1">
    <citation type="journal article" date="2014" name="Int. J. Syst. Evol. Microbiol.">
        <title>Complete genome sequence of Corynebacterium casei LMG S-19264T (=DSM 44701T), isolated from a smear-ripened cheese.</title>
        <authorList>
            <consortium name="US DOE Joint Genome Institute (JGI-PGF)"/>
            <person name="Walter F."/>
            <person name="Albersmeier A."/>
            <person name="Kalinowski J."/>
            <person name="Ruckert C."/>
        </authorList>
    </citation>
    <scope>NUCLEOTIDE SEQUENCE</scope>
    <source>
        <strain evidence="1">KCTC 32513</strain>
    </source>
</reference>
<dbReference type="Proteomes" id="UP000634004">
    <property type="component" value="Unassembled WGS sequence"/>
</dbReference>
<comment type="caution">
    <text evidence="1">The sequence shown here is derived from an EMBL/GenBank/DDBJ whole genome shotgun (WGS) entry which is preliminary data.</text>
</comment>
<dbReference type="RefSeq" id="WP_189499706.1">
    <property type="nucleotide sequence ID" value="NZ_BMZH01000028.1"/>
</dbReference>
<evidence type="ECO:0000313" key="1">
    <source>
        <dbReference type="EMBL" id="GHB05579.1"/>
    </source>
</evidence>